<evidence type="ECO:0000259" key="1">
    <source>
        <dbReference type="Pfam" id="PF02826"/>
    </source>
</evidence>
<dbReference type="InterPro" id="IPR036291">
    <property type="entry name" value="NAD(P)-bd_dom_sf"/>
</dbReference>
<protein>
    <recommendedName>
        <fullName evidence="1">D-isomer specific 2-hydroxyacid dehydrogenase NAD-binding domain-containing protein</fullName>
    </recommendedName>
</protein>
<sequence>MIEERWLLIGTDARFKKLAVQLSKPNRTVVYKYTDEWNEELLMLSKKLQPNRIVLPIHPPKWSADMNSFFSVAENAMLFVGRTTPDFKQRLSTTQTVYYLEDEQFIWQNAKLTAEGMLRSFYDHEQRSMDGQHLVITGFGRVAKMTAALCRDLGAAINVMARSATQIYEAEAFGYKASVLAPEAFESKSDYIINTIPVKWLTSAFSEKLQSSTTVFDLASAPGCLAFEEQPDFDYIQLPALPGKFFPQDAADLLIQTIELHNAKYKEEHHA</sequence>
<keyword evidence="3" id="KW-1185">Reference proteome</keyword>
<evidence type="ECO:0000313" key="3">
    <source>
        <dbReference type="Proteomes" id="UP000036867"/>
    </source>
</evidence>
<feature type="domain" description="D-isomer specific 2-hydroxyacid dehydrogenase NAD-binding" evidence="1">
    <location>
        <begin position="123"/>
        <end position="200"/>
    </location>
</feature>
<gene>
    <name evidence="2" type="ORF">AMD00_12745</name>
</gene>
<name>A0A0M0LE56_9BACL</name>
<dbReference type="InterPro" id="IPR006140">
    <property type="entry name" value="D-isomer_DH_NAD-bd"/>
</dbReference>
<dbReference type="Gene3D" id="3.40.50.720">
    <property type="entry name" value="NAD(P)-binding Rossmann-like Domain"/>
    <property type="match status" value="1"/>
</dbReference>
<dbReference type="EMBL" id="LILB01000005">
    <property type="protein sequence ID" value="KOO49241.1"/>
    <property type="molecule type" value="Genomic_DNA"/>
</dbReference>
<dbReference type="AlphaFoldDB" id="A0A0M0LE56"/>
<reference evidence="3" key="1">
    <citation type="submission" date="2015-08" db="EMBL/GenBank/DDBJ databases">
        <title>Fjat-10028 dsm 16317.</title>
        <authorList>
            <person name="Liu B."/>
            <person name="Wang J."/>
            <person name="Zhu Y."/>
            <person name="Liu G."/>
            <person name="Chen Q."/>
            <person name="Chen Z."/>
            <person name="Lan J."/>
            <person name="Che J."/>
            <person name="Ge C."/>
            <person name="Shi H."/>
            <person name="Pan Z."/>
            <person name="Liu X."/>
        </authorList>
    </citation>
    <scope>NUCLEOTIDE SEQUENCE [LARGE SCALE GENOMIC DNA]</scope>
    <source>
        <strain evidence="3">DSM 16317</strain>
    </source>
</reference>
<proteinExistence type="predicted"/>
<evidence type="ECO:0000313" key="2">
    <source>
        <dbReference type="EMBL" id="KOO49241.1"/>
    </source>
</evidence>
<dbReference type="GO" id="GO:0051287">
    <property type="term" value="F:NAD binding"/>
    <property type="evidence" value="ECO:0007669"/>
    <property type="project" value="InterPro"/>
</dbReference>
<dbReference type="SUPFAM" id="SSF51735">
    <property type="entry name" value="NAD(P)-binding Rossmann-fold domains"/>
    <property type="match status" value="1"/>
</dbReference>
<dbReference type="Proteomes" id="UP000036867">
    <property type="component" value="Unassembled WGS sequence"/>
</dbReference>
<dbReference type="PATRIC" id="fig|263475.3.peg.3806"/>
<dbReference type="OrthoDB" id="8840764at2"/>
<accession>A0A0M0LE56</accession>
<dbReference type="Pfam" id="PF02826">
    <property type="entry name" value="2-Hacid_dh_C"/>
    <property type="match status" value="1"/>
</dbReference>
<dbReference type="STRING" id="263475.AMD00_12745"/>
<organism evidence="2 3">
    <name type="scientific">Viridibacillus arvi</name>
    <dbReference type="NCBI Taxonomy" id="263475"/>
    <lineage>
        <taxon>Bacteria</taxon>
        <taxon>Bacillati</taxon>
        <taxon>Bacillota</taxon>
        <taxon>Bacilli</taxon>
        <taxon>Bacillales</taxon>
        <taxon>Caryophanaceae</taxon>
        <taxon>Viridibacillus</taxon>
    </lineage>
</organism>
<comment type="caution">
    <text evidence="2">The sequence shown here is derived from an EMBL/GenBank/DDBJ whole genome shotgun (WGS) entry which is preliminary data.</text>
</comment>
<dbReference type="GeneID" id="301136960"/>
<dbReference type="RefSeq" id="WP_053417425.1">
    <property type="nucleotide sequence ID" value="NZ_LILB01000005.1"/>
</dbReference>